<feature type="transmembrane region" description="Helical" evidence="1">
    <location>
        <begin position="992"/>
        <end position="1012"/>
    </location>
</feature>
<organism evidence="3 4">
    <name type="scientific">Brachionus calyciflorus</name>
    <dbReference type="NCBI Taxonomy" id="104777"/>
    <lineage>
        <taxon>Eukaryota</taxon>
        <taxon>Metazoa</taxon>
        <taxon>Spiralia</taxon>
        <taxon>Gnathifera</taxon>
        <taxon>Rotifera</taxon>
        <taxon>Eurotatoria</taxon>
        <taxon>Monogononta</taxon>
        <taxon>Pseudotrocha</taxon>
        <taxon>Ploima</taxon>
        <taxon>Brachionidae</taxon>
        <taxon>Brachionus</taxon>
    </lineage>
</organism>
<feature type="transmembrane region" description="Helical" evidence="1">
    <location>
        <begin position="589"/>
        <end position="609"/>
    </location>
</feature>
<sequence>MDLEKDANSRIDDIIVVNTNDNTFNTSMDTKLIKDDRQSSLINPDTEQSKQNNKQKRNSDIIFPSHNHLTLYKRLNFFFLLTIIPIILLICIVVRPSFQSLIHLFCLFFLPFLYPINEKNSTGRLKHILICLIVLSFLSLTAQFIFQIVLVSSSADILPNCSFKEEILQEFGFSRFDNALISDVFRIIIPDVTLFIFCIIAFSINKKYINCTIEIKRHFLYKYPNQSTKDTTFTDHFCPLKNINEQAVTSPNLSNKQTAESFNQFFQKHKKRSKAIVRLYKLILTYVNQIVFLCLLFSCATILPSILTIPYFLAFIFLTTKWSITGQLKGTKLQFYIKIILIIYTALHILTLFLYQIKLFQEFFPSDDFGTRLIGLNRIVFTGCTRKAHFEFDPNLNWLQITQPFLLVLLYWLLSVELSYGLEKLERNNQTILGFSPEINIDKANESDNEKNSDLEENVTEKQIKHFVDDDINSLPVSVNEPDSSLIDLDNKILIKNEKKLFVNDVSTDQPSTSATMKLKKFSSVTTQSVATTSDLSSNTRKRHKDNLKRRRQTAVLFDYTRAYLTSLFKFLNKQSYLLSLVSMMSWSILYHSILTLVLLLWACLIWILPKSRQWCLRTSPLLVFYSKSLLILEFVYGLKLNSSELPEFKEIGLVKHEIPFAHLAIKAGLCLSFLLTLHQYLTEKREATVLRIPAEEPIILDTSTQSNYPNVSNNILFLDQKSQAEILEWLQSIFAKYWIFLSSLMLLLMSCQNEVVAYRIGYMGLFLYFITTFQLLNSFWRISLYTFNFIVIIYSMIVLVLIYLFQFDDVPEYFKRVLNIDDSVLSSIGFEKFGKKDELVVKLLTPTAFLIVNIIQNHYFHEPWMKLTDTKNVQQAEPVEAATSINHDNILISHLQVDIMQKSEEELKRGRKRENFLTFVKRMLKNTNKLYSEVSVYVWRFAEIHVYKILVCLIGIYCLKKITLINLILFVSILLGIIADHRNAYDNKIRTIYSGVVQIWVSILAISSMLFQLKFVQSPLVTNCTVS</sequence>
<dbReference type="PANTHER" id="PTHR47049">
    <property type="entry name" value="PIEZO-TYPE MECHANOSENSITIVE ION CHANNEL HOMOLOG"/>
    <property type="match status" value="1"/>
</dbReference>
<evidence type="ECO:0000313" key="4">
    <source>
        <dbReference type="Proteomes" id="UP000663879"/>
    </source>
</evidence>
<feature type="transmembrane region" description="Helical" evidence="1">
    <location>
        <begin position="335"/>
        <end position="357"/>
    </location>
</feature>
<proteinExistence type="predicted"/>
<dbReference type="GO" id="GO:0016020">
    <property type="term" value="C:membrane"/>
    <property type="evidence" value="ECO:0007669"/>
    <property type="project" value="InterPro"/>
</dbReference>
<dbReference type="Pfam" id="PF24871">
    <property type="entry name" value="Piezo_TM1-24"/>
    <property type="match status" value="2"/>
</dbReference>
<dbReference type="GO" id="GO:0008381">
    <property type="term" value="F:mechanosensitive monoatomic ion channel activity"/>
    <property type="evidence" value="ECO:0007669"/>
    <property type="project" value="InterPro"/>
</dbReference>
<dbReference type="Proteomes" id="UP000663879">
    <property type="component" value="Unassembled WGS sequence"/>
</dbReference>
<dbReference type="PANTHER" id="PTHR47049:SF2">
    <property type="entry name" value="PIEZO-TYPE MECHANOSENSITIVE ION CHANNEL HOMOLOG"/>
    <property type="match status" value="1"/>
</dbReference>
<feature type="transmembrane region" description="Helical" evidence="1">
    <location>
        <begin position="309"/>
        <end position="328"/>
    </location>
</feature>
<gene>
    <name evidence="3" type="ORF">OXX778_LOCUS5622</name>
</gene>
<dbReference type="OrthoDB" id="303066at2759"/>
<feature type="transmembrane region" description="Helical" evidence="1">
    <location>
        <begin position="184"/>
        <end position="204"/>
    </location>
</feature>
<feature type="domain" description="Piezo TM1-24" evidence="2">
    <location>
        <begin position="95"/>
        <end position="462"/>
    </location>
</feature>
<feature type="transmembrane region" description="Helical" evidence="1">
    <location>
        <begin position="938"/>
        <end position="957"/>
    </location>
</feature>
<dbReference type="InterPro" id="IPR027272">
    <property type="entry name" value="Piezo"/>
</dbReference>
<feature type="transmembrane region" description="Helical" evidence="1">
    <location>
        <begin position="783"/>
        <end position="806"/>
    </location>
</feature>
<keyword evidence="1" id="KW-1133">Transmembrane helix</keyword>
<feature type="transmembrane region" description="Helical" evidence="1">
    <location>
        <begin position="401"/>
        <end position="422"/>
    </location>
</feature>
<protein>
    <recommendedName>
        <fullName evidence="2">Piezo TM1-24 domain-containing protein</fullName>
    </recommendedName>
</protein>
<feature type="transmembrane region" description="Helical" evidence="1">
    <location>
        <begin position="730"/>
        <end position="750"/>
    </location>
</feature>
<keyword evidence="1" id="KW-0812">Transmembrane</keyword>
<reference evidence="3" key="1">
    <citation type="submission" date="2021-02" db="EMBL/GenBank/DDBJ databases">
        <authorList>
            <person name="Nowell W R."/>
        </authorList>
    </citation>
    <scope>NUCLEOTIDE SEQUENCE</scope>
    <source>
        <strain evidence="3">Ploen Becks lab</strain>
    </source>
</reference>
<feature type="transmembrane region" description="Helical" evidence="1">
    <location>
        <begin position="101"/>
        <end position="116"/>
    </location>
</feature>
<accession>A0A813RHM4</accession>
<feature type="transmembrane region" description="Helical" evidence="1">
    <location>
        <begin position="128"/>
        <end position="150"/>
    </location>
</feature>
<evidence type="ECO:0000259" key="2">
    <source>
        <dbReference type="Pfam" id="PF24871"/>
    </source>
</evidence>
<dbReference type="EMBL" id="CAJNOC010000625">
    <property type="protein sequence ID" value="CAF0784120.1"/>
    <property type="molecule type" value="Genomic_DNA"/>
</dbReference>
<keyword evidence="1" id="KW-0472">Membrane</keyword>
<comment type="caution">
    <text evidence="3">The sequence shown here is derived from an EMBL/GenBank/DDBJ whole genome shotgun (WGS) entry which is preliminary data.</text>
</comment>
<name>A0A813RHM4_9BILA</name>
<feature type="transmembrane region" description="Helical" evidence="1">
    <location>
        <begin position="621"/>
        <end position="639"/>
    </location>
</feature>
<evidence type="ECO:0000256" key="1">
    <source>
        <dbReference type="SAM" id="Phobius"/>
    </source>
</evidence>
<dbReference type="AlphaFoldDB" id="A0A813RHM4"/>
<feature type="transmembrane region" description="Helical" evidence="1">
    <location>
        <begin position="963"/>
        <end position="980"/>
    </location>
</feature>
<feature type="transmembrane region" description="Helical" evidence="1">
    <location>
        <begin position="660"/>
        <end position="682"/>
    </location>
</feature>
<feature type="domain" description="Piezo TM1-24" evidence="2">
    <location>
        <begin position="523"/>
        <end position="867"/>
    </location>
</feature>
<evidence type="ECO:0000313" key="3">
    <source>
        <dbReference type="EMBL" id="CAF0784120.1"/>
    </source>
</evidence>
<dbReference type="InterPro" id="IPR056769">
    <property type="entry name" value="Piezo_TM1-24"/>
</dbReference>
<feature type="transmembrane region" description="Helical" evidence="1">
    <location>
        <begin position="757"/>
        <end position="777"/>
    </location>
</feature>
<keyword evidence="4" id="KW-1185">Reference proteome</keyword>
<feature type="transmembrane region" description="Helical" evidence="1">
    <location>
        <begin position="279"/>
        <end position="303"/>
    </location>
</feature>
<feature type="transmembrane region" description="Helical" evidence="1">
    <location>
        <begin position="75"/>
        <end position="95"/>
    </location>
</feature>